<keyword evidence="10" id="KW-1185">Reference proteome</keyword>
<organism evidence="9 10">
    <name type="scientific">Kitasatospora kazusensis</name>
    <dbReference type="NCBI Taxonomy" id="407974"/>
    <lineage>
        <taxon>Bacteria</taxon>
        <taxon>Bacillati</taxon>
        <taxon>Actinomycetota</taxon>
        <taxon>Actinomycetes</taxon>
        <taxon>Kitasatosporales</taxon>
        <taxon>Streptomycetaceae</taxon>
        <taxon>Kitasatospora</taxon>
    </lineage>
</organism>
<evidence type="ECO:0000313" key="10">
    <source>
        <dbReference type="Proteomes" id="UP001422759"/>
    </source>
</evidence>
<evidence type="ECO:0000256" key="1">
    <source>
        <dbReference type="ARBA" id="ARBA00001974"/>
    </source>
</evidence>
<comment type="similarity">
    <text evidence="2 5">Belongs to the acyl-CoA dehydrogenase family.</text>
</comment>
<comment type="caution">
    <text evidence="9">The sequence shown here is derived from an EMBL/GenBank/DDBJ whole genome shotgun (WGS) entry which is preliminary data.</text>
</comment>
<dbReference type="Gene3D" id="2.40.110.10">
    <property type="entry name" value="Butyryl-CoA Dehydrogenase, subunit A, domain 2"/>
    <property type="match status" value="1"/>
</dbReference>
<feature type="domain" description="Acyl-CoA oxidase/dehydrogenase middle" evidence="7">
    <location>
        <begin position="144"/>
        <end position="249"/>
    </location>
</feature>
<reference evidence="9 10" key="1">
    <citation type="journal article" date="2019" name="Int. J. Syst. Evol. Microbiol.">
        <title>The Global Catalogue of Microorganisms (GCM) 10K type strain sequencing project: providing services to taxonomists for standard genome sequencing and annotation.</title>
        <authorList>
            <consortium name="The Broad Institute Genomics Platform"/>
            <consortium name="The Broad Institute Genome Sequencing Center for Infectious Disease"/>
            <person name="Wu L."/>
            <person name="Ma J."/>
        </authorList>
    </citation>
    <scope>NUCLEOTIDE SEQUENCE [LARGE SCALE GENOMIC DNA]</scope>
    <source>
        <strain evidence="9 10">JCM 14560</strain>
    </source>
</reference>
<dbReference type="InterPro" id="IPR006091">
    <property type="entry name" value="Acyl-CoA_Oxase/DH_mid-dom"/>
</dbReference>
<dbReference type="Pfam" id="PF02771">
    <property type="entry name" value="Acyl-CoA_dh_N"/>
    <property type="match status" value="1"/>
</dbReference>
<dbReference type="InterPro" id="IPR046373">
    <property type="entry name" value="Acyl-CoA_Oxase/DH_mid-dom_sf"/>
</dbReference>
<accession>A0ABN3A241</accession>
<dbReference type="Gene3D" id="1.10.540.10">
    <property type="entry name" value="Acyl-CoA dehydrogenase/oxidase, N-terminal domain"/>
    <property type="match status" value="1"/>
</dbReference>
<dbReference type="InterPro" id="IPR009075">
    <property type="entry name" value="AcylCo_DH/oxidase_C"/>
</dbReference>
<evidence type="ECO:0000256" key="3">
    <source>
        <dbReference type="ARBA" id="ARBA00022630"/>
    </source>
</evidence>
<keyword evidence="3 5" id="KW-0285">Flavoprotein</keyword>
<gene>
    <name evidence="9" type="ORF">GCM10009760_48790</name>
</gene>
<dbReference type="EMBL" id="BAAANT010000034">
    <property type="protein sequence ID" value="GAA2152344.1"/>
    <property type="molecule type" value="Genomic_DNA"/>
</dbReference>
<protein>
    <submittedName>
        <fullName evidence="9">Acyl-CoA dehydrogenase family protein</fullName>
    </submittedName>
</protein>
<evidence type="ECO:0000259" key="6">
    <source>
        <dbReference type="Pfam" id="PF00441"/>
    </source>
</evidence>
<dbReference type="InterPro" id="IPR036250">
    <property type="entry name" value="AcylCo_DH-like_C"/>
</dbReference>
<feature type="domain" description="Acyl-CoA dehydrogenase/oxidase N-terminal" evidence="8">
    <location>
        <begin position="29"/>
        <end position="140"/>
    </location>
</feature>
<feature type="domain" description="Acyl-CoA dehydrogenase/oxidase C-terminal" evidence="6">
    <location>
        <begin position="262"/>
        <end position="411"/>
    </location>
</feature>
<dbReference type="Proteomes" id="UP001422759">
    <property type="component" value="Unassembled WGS sequence"/>
</dbReference>
<dbReference type="Pfam" id="PF00441">
    <property type="entry name" value="Acyl-CoA_dh_1"/>
    <property type="match status" value="1"/>
</dbReference>
<evidence type="ECO:0000259" key="8">
    <source>
        <dbReference type="Pfam" id="PF02771"/>
    </source>
</evidence>
<dbReference type="Gene3D" id="1.20.140.10">
    <property type="entry name" value="Butyryl-CoA Dehydrogenase, subunit A, domain 3"/>
    <property type="match status" value="1"/>
</dbReference>
<dbReference type="SUPFAM" id="SSF56645">
    <property type="entry name" value="Acyl-CoA dehydrogenase NM domain-like"/>
    <property type="match status" value="1"/>
</dbReference>
<dbReference type="InterPro" id="IPR009100">
    <property type="entry name" value="AcylCoA_DH/oxidase_NM_dom_sf"/>
</dbReference>
<evidence type="ECO:0000259" key="7">
    <source>
        <dbReference type="Pfam" id="PF02770"/>
    </source>
</evidence>
<dbReference type="SUPFAM" id="SSF47203">
    <property type="entry name" value="Acyl-CoA dehydrogenase C-terminal domain-like"/>
    <property type="match status" value="1"/>
</dbReference>
<comment type="cofactor">
    <cofactor evidence="1 5">
        <name>FAD</name>
        <dbReference type="ChEBI" id="CHEBI:57692"/>
    </cofactor>
</comment>
<proteinExistence type="inferred from homology"/>
<dbReference type="PANTHER" id="PTHR43884:SF12">
    <property type="entry name" value="ISOVALERYL-COA DEHYDROGENASE, MITOCHONDRIAL-RELATED"/>
    <property type="match status" value="1"/>
</dbReference>
<name>A0ABN3A241_9ACTN</name>
<keyword evidence="5" id="KW-0560">Oxidoreductase</keyword>
<dbReference type="PIRSF" id="PIRSF016578">
    <property type="entry name" value="HsaA"/>
    <property type="match status" value="1"/>
</dbReference>
<evidence type="ECO:0000256" key="5">
    <source>
        <dbReference type="RuleBase" id="RU362125"/>
    </source>
</evidence>
<dbReference type="PANTHER" id="PTHR43884">
    <property type="entry name" value="ACYL-COA DEHYDROGENASE"/>
    <property type="match status" value="1"/>
</dbReference>
<sequence>MEPPQPLPDPLCHTWSRTMGRLAQTDGLTEIQRDILATVRDFVDKEIIPVATELEHKDEYPTAIVEGMKQLGLFGLTIPEEFGGLGESLLTYALVVEEIARGWMSVSGIVNTHFIVAHMINAHGTQEQKEYFLPRMATGEVRGAFSMSEPGLGSDVAAISTKGVKDGDEYVLNGQKMWLTNGGTSTLVAVLCKTDEGGSTPYKNMTTFLIEKTPGFGPNPTVPGLTVPGKIEKMGYKGVDTTELVLQDVRIPANRVLGGVTGKGFYQMMDGVEVGRVNVAARGCGVARRAFELGISYAQQRSTFGKKIAEHQAIQFKLAEMATKVEAAHQMMVMAARKKDSGERNDLEAGMAKYLASEYCKEVVEDSFRIHGGYGFSKEYEIERLYREAPMLLIGEGTAEIQKMIVGRRLLEEYRIAE</sequence>
<dbReference type="InterPro" id="IPR037069">
    <property type="entry name" value="AcylCoA_DH/ox_N_sf"/>
</dbReference>
<keyword evidence="4 5" id="KW-0274">FAD</keyword>
<dbReference type="Pfam" id="PF02770">
    <property type="entry name" value="Acyl-CoA_dh_M"/>
    <property type="match status" value="1"/>
</dbReference>
<evidence type="ECO:0000256" key="2">
    <source>
        <dbReference type="ARBA" id="ARBA00009347"/>
    </source>
</evidence>
<evidence type="ECO:0000313" key="9">
    <source>
        <dbReference type="EMBL" id="GAA2152344.1"/>
    </source>
</evidence>
<dbReference type="InterPro" id="IPR013786">
    <property type="entry name" value="AcylCoA_DH/ox_N"/>
</dbReference>
<evidence type="ECO:0000256" key="4">
    <source>
        <dbReference type="ARBA" id="ARBA00022827"/>
    </source>
</evidence>